<dbReference type="CDD" id="cd06445">
    <property type="entry name" value="ATase"/>
    <property type="match status" value="1"/>
</dbReference>
<dbReference type="SUPFAM" id="SSF46767">
    <property type="entry name" value="Methylated DNA-protein cysteine methyltransferase, C-terminal domain"/>
    <property type="match status" value="1"/>
</dbReference>
<dbReference type="GO" id="GO:0003677">
    <property type="term" value="F:DNA binding"/>
    <property type="evidence" value="ECO:0007669"/>
    <property type="project" value="UniProtKB-KW"/>
</dbReference>
<dbReference type="GO" id="GO:0008168">
    <property type="term" value="F:methyltransferase activity"/>
    <property type="evidence" value="ECO:0007669"/>
    <property type="project" value="UniProtKB-KW"/>
</dbReference>
<feature type="domain" description="HTH araC/xylS-type" evidence="9">
    <location>
        <begin position="8"/>
        <end position="105"/>
    </location>
</feature>
<gene>
    <name evidence="10" type="ORF">HAHE_21380</name>
</gene>
<proteinExistence type="predicted"/>
<dbReference type="SUPFAM" id="SSF46689">
    <property type="entry name" value="Homeodomain-like"/>
    <property type="match status" value="1"/>
</dbReference>
<evidence type="ECO:0000256" key="7">
    <source>
        <dbReference type="ARBA" id="ARBA00023204"/>
    </source>
</evidence>
<keyword evidence="6" id="KW-0804">Transcription</keyword>
<keyword evidence="4" id="KW-0227">DNA damage</keyword>
<dbReference type="RefSeq" id="WP_338684303.1">
    <property type="nucleotide sequence ID" value="NZ_AP024702.1"/>
</dbReference>
<dbReference type="InterPro" id="IPR036217">
    <property type="entry name" value="MethylDNA_cys_MeTrfase_DNAb"/>
</dbReference>
<dbReference type="GO" id="GO:0032259">
    <property type="term" value="P:methylation"/>
    <property type="evidence" value="ECO:0007669"/>
    <property type="project" value="UniProtKB-KW"/>
</dbReference>
<dbReference type="Gene3D" id="3.30.160.70">
    <property type="entry name" value="Methylated DNA-protein cysteine methyltransferase domain"/>
    <property type="match status" value="1"/>
</dbReference>
<name>A0ABM7RM61_9BACT</name>
<accession>A0ABM7RM61</accession>
<evidence type="ECO:0000259" key="9">
    <source>
        <dbReference type="PROSITE" id="PS01124"/>
    </source>
</evidence>
<keyword evidence="5" id="KW-0805">Transcription regulation</keyword>
<evidence type="ECO:0000256" key="5">
    <source>
        <dbReference type="ARBA" id="ARBA00023015"/>
    </source>
</evidence>
<keyword evidence="2 10" id="KW-0489">Methyltransferase</keyword>
<dbReference type="InterPro" id="IPR001497">
    <property type="entry name" value="MethylDNA_cys_MeTrfase_AS"/>
</dbReference>
<dbReference type="InterPro" id="IPR009057">
    <property type="entry name" value="Homeodomain-like_sf"/>
</dbReference>
<dbReference type="InterPro" id="IPR014048">
    <property type="entry name" value="MethylDNA_cys_MeTrfase_DNA-bd"/>
</dbReference>
<evidence type="ECO:0000313" key="11">
    <source>
        <dbReference type="Proteomes" id="UP001374893"/>
    </source>
</evidence>
<evidence type="ECO:0000313" key="10">
    <source>
        <dbReference type="EMBL" id="BCX48230.1"/>
    </source>
</evidence>
<keyword evidence="7" id="KW-0234">DNA repair</keyword>
<protein>
    <submittedName>
        <fullName evidence="10">Bifunctional DNA-binding transcriptional regulator/O6-methylguanine-DNA methyltransferase Ada</fullName>
    </submittedName>
</protein>
<dbReference type="Pfam" id="PF01035">
    <property type="entry name" value="DNA_binding_1"/>
    <property type="match status" value="1"/>
</dbReference>
<dbReference type="InterPro" id="IPR018060">
    <property type="entry name" value="HTH_AraC"/>
</dbReference>
<dbReference type="InterPro" id="IPR036631">
    <property type="entry name" value="MGMT_N_sf"/>
</dbReference>
<dbReference type="PROSITE" id="PS01124">
    <property type="entry name" value="HTH_ARAC_FAMILY_2"/>
    <property type="match status" value="1"/>
</dbReference>
<evidence type="ECO:0000256" key="8">
    <source>
        <dbReference type="ARBA" id="ARBA00049348"/>
    </source>
</evidence>
<dbReference type="Gene3D" id="1.10.10.60">
    <property type="entry name" value="Homeodomain-like"/>
    <property type="match status" value="1"/>
</dbReference>
<keyword evidence="11" id="KW-1185">Reference proteome</keyword>
<dbReference type="SMART" id="SM00342">
    <property type="entry name" value="HTH_ARAC"/>
    <property type="match status" value="1"/>
</dbReference>
<evidence type="ECO:0000256" key="4">
    <source>
        <dbReference type="ARBA" id="ARBA00022763"/>
    </source>
</evidence>
<comment type="catalytic activity">
    <reaction evidence="8">
        <text>a 6-O-methyl-2'-deoxyguanosine in DNA + L-cysteinyl-[protein] = S-methyl-L-cysteinyl-[protein] + a 2'-deoxyguanosine in DNA</text>
        <dbReference type="Rhea" id="RHEA:24000"/>
        <dbReference type="Rhea" id="RHEA-COMP:10131"/>
        <dbReference type="Rhea" id="RHEA-COMP:10132"/>
        <dbReference type="Rhea" id="RHEA-COMP:11367"/>
        <dbReference type="Rhea" id="RHEA-COMP:11368"/>
        <dbReference type="ChEBI" id="CHEBI:29950"/>
        <dbReference type="ChEBI" id="CHEBI:82612"/>
        <dbReference type="ChEBI" id="CHEBI:85445"/>
        <dbReference type="ChEBI" id="CHEBI:85448"/>
        <dbReference type="EC" id="2.1.1.63"/>
    </reaction>
</comment>
<dbReference type="PANTHER" id="PTHR10815:SF13">
    <property type="entry name" value="METHYLATED-DNA--PROTEIN-CYSTEINE METHYLTRANSFERASE"/>
    <property type="match status" value="1"/>
</dbReference>
<dbReference type="Proteomes" id="UP001374893">
    <property type="component" value="Chromosome"/>
</dbReference>
<dbReference type="Pfam" id="PF12833">
    <property type="entry name" value="HTH_18"/>
    <property type="match status" value="1"/>
</dbReference>
<dbReference type="EMBL" id="AP024702">
    <property type="protein sequence ID" value="BCX48230.1"/>
    <property type="molecule type" value="Genomic_DNA"/>
</dbReference>
<evidence type="ECO:0000256" key="3">
    <source>
        <dbReference type="ARBA" id="ARBA00022679"/>
    </source>
</evidence>
<keyword evidence="10" id="KW-0238">DNA-binding</keyword>
<dbReference type="SUPFAM" id="SSF53155">
    <property type="entry name" value="Methylated DNA-protein cysteine methyltransferase domain"/>
    <property type="match status" value="1"/>
</dbReference>
<sequence length="271" mass="29752">MTDYERVAAVIRHLDESFAEQPDLRQLAERVGLSPSHFQRLFTRWAGVSPKAFLQCVTFEHARGLLRGGGNVLEVALDSGLSGPGRLHDLTVKLEAATPGEIKSGGDGWVMRAGFAETPFGRAVIADNPRGLCHLAFGDDESDDDMLAWVAADWPRATLKRDDAMAAEWVDRIFRDGSGELKACVRATPFQLQVWRALLRVPSGRLVSYGELSADVGRPKAARAVGTAVGSNRISYLIPCHRVIRETGALGGYRWGTIRKRAMIARESLER</sequence>
<dbReference type="Gene3D" id="1.10.10.10">
    <property type="entry name" value="Winged helix-like DNA-binding domain superfamily/Winged helix DNA-binding domain"/>
    <property type="match status" value="1"/>
</dbReference>
<dbReference type="PANTHER" id="PTHR10815">
    <property type="entry name" value="METHYLATED-DNA--PROTEIN-CYSTEINE METHYLTRANSFERASE"/>
    <property type="match status" value="1"/>
</dbReference>
<dbReference type="PROSITE" id="PS00374">
    <property type="entry name" value="MGMT"/>
    <property type="match status" value="1"/>
</dbReference>
<dbReference type="NCBIfam" id="TIGR00589">
    <property type="entry name" value="ogt"/>
    <property type="match status" value="1"/>
</dbReference>
<keyword evidence="3" id="KW-0808">Transferase</keyword>
<comment type="catalytic activity">
    <reaction evidence="1">
        <text>a 4-O-methyl-thymidine in DNA + L-cysteinyl-[protein] = a thymidine in DNA + S-methyl-L-cysteinyl-[protein]</text>
        <dbReference type="Rhea" id="RHEA:53428"/>
        <dbReference type="Rhea" id="RHEA-COMP:10131"/>
        <dbReference type="Rhea" id="RHEA-COMP:10132"/>
        <dbReference type="Rhea" id="RHEA-COMP:13555"/>
        <dbReference type="Rhea" id="RHEA-COMP:13556"/>
        <dbReference type="ChEBI" id="CHEBI:29950"/>
        <dbReference type="ChEBI" id="CHEBI:82612"/>
        <dbReference type="ChEBI" id="CHEBI:137386"/>
        <dbReference type="ChEBI" id="CHEBI:137387"/>
        <dbReference type="EC" id="2.1.1.63"/>
    </reaction>
</comment>
<organism evidence="10 11">
    <name type="scientific">Haloferula helveola</name>
    <dbReference type="NCBI Taxonomy" id="490095"/>
    <lineage>
        <taxon>Bacteria</taxon>
        <taxon>Pseudomonadati</taxon>
        <taxon>Verrucomicrobiota</taxon>
        <taxon>Verrucomicrobiia</taxon>
        <taxon>Verrucomicrobiales</taxon>
        <taxon>Verrucomicrobiaceae</taxon>
        <taxon>Haloferula</taxon>
    </lineage>
</organism>
<dbReference type="InterPro" id="IPR036388">
    <property type="entry name" value="WH-like_DNA-bd_sf"/>
</dbReference>
<evidence type="ECO:0000256" key="6">
    <source>
        <dbReference type="ARBA" id="ARBA00023163"/>
    </source>
</evidence>
<evidence type="ECO:0000256" key="1">
    <source>
        <dbReference type="ARBA" id="ARBA00001286"/>
    </source>
</evidence>
<evidence type="ECO:0000256" key="2">
    <source>
        <dbReference type="ARBA" id="ARBA00022603"/>
    </source>
</evidence>
<reference evidence="10 11" key="1">
    <citation type="submission" date="2021-06" db="EMBL/GenBank/DDBJ databases">
        <title>Complete genome of Haloferula helveola possessing various polysaccharide degrading enzymes.</title>
        <authorList>
            <person name="Takami H."/>
            <person name="Huang C."/>
            <person name="Hamasaki K."/>
        </authorList>
    </citation>
    <scope>NUCLEOTIDE SEQUENCE [LARGE SCALE GENOMIC DNA]</scope>
    <source>
        <strain evidence="10 11">CN-1</strain>
    </source>
</reference>